<dbReference type="STRING" id="174720.A0A0N5BYH8"/>
<accession>A0A0N5BYH8</accession>
<name>A0A0N5BYH8_STREA</name>
<keyword evidence="1" id="KW-1185">Reference proteome</keyword>
<dbReference type="AlphaFoldDB" id="A0A0N5BYH8"/>
<dbReference type="WBParaSite" id="SPAL_0001083250.1">
    <property type="protein sequence ID" value="SPAL_0001083250.1"/>
    <property type="gene ID" value="SPAL_0001083250"/>
</dbReference>
<proteinExistence type="predicted"/>
<organism evidence="1 2">
    <name type="scientific">Strongyloides papillosus</name>
    <name type="common">Intestinal threadworm</name>
    <dbReference type="NCBI Taxonomy" id="174720"/>
    <lineage>
        <taxon>Eukaryota</taxon>
        <taxon>Metazoa</taxon>
        <taxon>Ecdysozoa</taxon>
        <taxon>Nematoda</taxon>
        <taxon>Chromadorea</taxon>
        <taxon>Rhabditida</taxon>
        <taxon>Tylenchina</taxon>
        <taxon>Panagrolaimomorpha</taxon>
        <taxon>Strongyloidoidea</taxon>
        <taxon>Strongyloididae</taxon>
        <taxon>Strongyloides</taxon>
    </lineage>
</organism>
<protein>
    <submittedName>
        <fullName evidence="2">Uncharacterized protein</fullName>
    </submittedName>
</protein>
<reference evidence="2" key="1">
    <citation type="submission" date="2017-02" db="UniProtKB">
        <authorList>
            <consortium name="WormBaseParasite"/>
        </authorList>
    </citation>
    <scope>IDENTIFICATION</scope>
</reference>
<evidence type="ECO:0000313" key="2">
    <source>
        <dbReference type="WBParaSite" id="SPAL_0001083250.1"/>
    </source>
</evidence>
<evidence type="ECO:0000313" key="1">
    <source>
        <dbReference type="Proteomes" id="UP000046392"/>
    </source>
</evidence>
<dbReference type="Proteomes" id="UP000046392">
    <property type="component" value="Unplaced"/>
</dbReference>
<sequence length="167" mass="18941">MIGFLTENGELNYFQKRQANLKITTTRKSKTGKTAATTPSSIKPIVTTSTTKTPTTTAPVTITKKAYDLSKFMSKKISGINELRAKYYKSELKPCPKLRRILGWKSTTISICSNIPIFEQLIAKNSTDIGCAIKKTELFIALFYRIQPAFDIIDEDYEEDRERTRTL</sequence>